<evidence type="ECO:0000256" key="1">
    <source>
        <dbReference type="SAM" id="MobiDB-lite"/>
    </source>
</evidence>
<dbReference type="AlphaFoldDB" id="A0A067C403"/>
<dbReference type="KEGG" id="spar:SPRG_09467"/>
<accession>A0A067C403</accession>
<gene>
    <name evidence="2" type="ORF">SPRG_09467</name>
</gene>
<proteinExistence type="predicted"/>
<keyword evidence="3" id="KW-1185">Reference proteome</keyword>
<evidence type="ECO:0000313" key="3">
    <source>
        <dbReference type="Proteomes" id="UP000030745"/>
    </source>
</evidence>
<dbReference type="VEuPathDB" id="FungiDB:SPRG_09467"/>
<protein>
    <submittedName>
        <fullName evidence="2">Uncharacterized protein</fullName>
    </submittedName>
</protein>
<dbReference type="GeneID" id="24131627"/>
<sequence length="143" mass="16677">MKTKWGLLDDCNSLDVPEDKLWEAISGIIDKETNKTLLTYGKRVNSFVFKVSHMIEEHGLTEKLENGKPKAKVLETLVERIPLLCKSWSPKTKHLRDKKSSDDEEEQQRRKFKLKDTKPSVQKDSKDEGKERPCWHCSSKKHK</sequence>
<organism evidence="2 3">
    <name type="scientific">Saprolegnia parasitica (strain CBS 223.65)</name>
    <dbReference type="NCBI Taxonomy" id="695850"/>
    <lineage>
        <taxon>Eukaryota</taxon>
        <taxon>Sar</taxon>
        <taxon>Stramenopiles</taxon>
        <taxon>Oomycota</taxon>
        <taxon>Saprolegniomycetes</taxon>
        <taxon>Saprolegniales</taxon>
        <taxon>Saprolegniaceae</taxon>
        <taxon>Saprolegnia</taxon>
    </lineage>
</organism>
<evidence type="ECO:0000313" key="2">
    <source>
        <dbReference type="EMBL" id="KDO25218.1"/>
    </source>
</evidence>
<feature type="compositionally biased region" description="Basic and acidic residues" evidence="1">
    <location>
        <begin position="114"/>
        <end position="134"/>
    </location>
</feature>
<dbReference type="Proteomes" id="UP000030745">
    <property type="component" value="Unassembled WGS sequence"/>
</dbReference>
<dbReference type="EMBL" id="KK583234">
    <property type="protein sequence ID" value="KDO25218.1"/>
    <property type="molecule type" value="Genomic_DNA"/>
</dbReference>
<reference evidence="2 3" key="1">
    <citation type="journal article" date="2013" name="PLoS Genet.">
        <title>Distinctive expansion of potential virulence genes in the genome of the oomycete fish pathogen Saprolegnia parasitica.</title>
        <authorList>
            <person name="Jiang R.H."/>
            <person name="de Bruijn I."/>
            <person name="Haas B.J."/>
            <person name="Belmonte R."/>
            <person name="Lobach L."/>
            <person name="Christie J."/>
            <person name="van den Ackerveken G."/>
            <person name="Bottin A."/>
            <person name="Bulone V."/>
            <person name="Diaz-Moreno S.M."/>
            <person name="Dumas B."/>
            <person name="Fan L."/>
            <person name="Gaulin E."/>
            <person name="Govers F."/>
            <person name="Grenville-Briggs L.J."/>
            <person name="Horner N.R."/>
            <person name="Levin J.Z."/>
            <person name="Mammella M."/>
            <person name="Meijer H.J."/>
            <person name="Morris P."/>
            <person name="Nusbaum C."/>
            <person name="Oome S."/>
            <person name="Phillips A.J."/>
            <person name="van Rooyen D."/>
            <person name="Rzeszutek E."/>
            <person name="Saraiva M."/>
            <person name="Secombes C.J."/>
            <person name="Seidl M.F."/>
            <person name="Snel B."/>
            <person name="Stassen J.H."/>
            <person name="Sykes S."/>
            <person name="Tripathy S."/>
            <person name="van den Berg H."/>
            <person name="Vega-Arreguin J.C."/>
            <person name="Wawra S."/>
            <person name="Young S.K."/>
            <person name="Zeng Q."/>
            <person name="Dieguez-Uribeondo J."/>
            <person name="Russ C."/>
            <person name="Tyler B.M."/>
            <person name="van West P."/>
        </authorList>
    </citation>
    <scope>NUCLEOTIDE SEQUENCE [LARGE SCALE GENOMIC DNA]</scope>
    <source>
        <strain evidence="2 3">CBS 223.65</strain>
    </source>
</reference>
<name>A0A067C403_SAPPC</name>
<dbReference type="RefSeq" id="XP_012204055.1">
    <property type="nucleotide sequence ID" value="XM_012348665.1"/>
</dbReference>
<feature type="region of interest" description="Disordered" evidence="1">
    <location>
        <begin position="91"/>
        <end position="143"/>
    </location>
</feature>